<comment type="caution">
    <text evidence="1">The sequence shown here is derived from an EMBL/GenBank/DDBJ whole genome shotgun (WGS) entry which is preliminary data.</text>
</comment>
<dbReference type="RefSeq" id="WP_238063880.1">
    <property type="nucleotide sequence ID" value="NZ_CP091855.1"/>
</dbReference>
<protein>
    <submittedName>
        <fullName evidence="1">Uncharacterized protein</fullName>
    </submittedName>
</protein>
<name>A0AAE4UBK4_9ACTN</name>
<evidence type="ECO:0000313" key="1">
    <source>
        <dbReference type="EMBL" id="MDV6313502.1"/>
    </source>
</evidence>
<evidence type="ECO:0000313" key="2">
    <source>
        <dbReference type="Proteomes" id="UP001185922"/>
    </source>
</evidence>
<dbReference type="GeneID" id="77173942"/>
<proteinExistence type="predicted"/>
<gene>
    <name evidence="1" type="ORF">R3Q15_16655</name>
</gene>
<sequence>MPTPDVPTTDERTRAAAALELRRTGLPYYEIADRLGYADESGARKAVSRLLDRREAEGVAELRAVEGDRLDALQSAAWDAAVSGDLDAIKTVLSVIDRRCRLFGLNAPMPVAVAAAVGISDVGWAEQIAGLLSKLETPEEVVEAVAVSGGDAGRRIAAVIRDPRLDADGRSDVPEGEHLGSPLHRASGVLSAGNARLRPEGWSNI</sequence>
<dbReference type="EMBL" id="JAWLKH010000019">
    <property type="protein sequence ID" value="MDV6313502.1"/>
    <property type="molecule type" value="Genomic_DNA"/>
</dbReference>
<organism evidence="1 2">
    <name type="scientific">Gordonia amicalis</name>
    <dbReference type="NCBI Taxonomy" id="89053"/>
    <lineage>
        <taxon>Bacteria</taxon>
        <taxon>Bacillati</taxon>
        <taxon>Actinomycetota</taxon>
        <taxon>Actinomycetes</taxon>
        <taxon>Mycobacteriales</taxon>
        <taxon>Gordoniaceae</taxon>
        <taxon>Gordonia</taxon>
    </lineage>
</organism>
<dbReference type="Proteomes" id="UP001185922">
    <property type="component" value="Unassembled WGS sequence"/>
</dbReference>
<dbReference type="AlphaFoldDB" id="A0AAE4UBK4"/>
<accession>A0AAE4UBK4</accession>
<reference evidence="1" key="1">
    <citation type="submission" date="2023-10" db="EMBL/GenBank/DDBJ databases">
        <title>Development of a sustainable strategy for remediation of hydrocarbon-contaminated territories based on the waste exchange concept.</title>
        <authorList>
            <person name="Krivoruchko A."/>
        </authorList>
    </citation>
    <scope>NUCLEOTIDE SEQUENCE</scope>
    <source>
        <strain evidence="1">IEGM 1279</strain>
    </source>
</reference>